<accession>A0A9Q1FCS8</accession>
<evidence type="ECO:0000313" key="2">
    <source>
        <dbReference type="EMBL" id="KAJ8355834.1"/>
    </source>
</evidence>
<proteinExistence type="predicted"/>
<evidence type="ECO:0000256" key="1">
    <source>
        <dbReference type="SAM" id="MobiDB-lite"/>
    </source>
</evidence>
<keyword evidence="3" id="KW-1185">Reference proteome</keyword>
<protein>
    <submittedName>
        <fullName evidence="2">Uncharacterized protein</fullName>
    </submittedName>
</protein>
<gene>
    <name evidence="2" type="ORF">SKAU_G00186280</name>
</gene>
<feature type="region of interest" description="Disordered" evidence="1">
    <location>
        <begin position="1"/>
        <end position="21"/>
    </location>
</feature>
<reference evidence="2" key="1">
    <citation type="journal article" date="2023" name="Science">
        <title>Genome structures resolve the early diversification of teleost fishes.</title>
        <authorList>
            <person name="Parey E."/>
            <person name="Louis A."/>
            <person name="Montfort J."/>
            <person name="Bouchez O."/>
            <person name="Roques C."/>
            <person name="Iampietro C."/>
            <person name="Lluch J."/>
            <person name="Castinel A."/>
            <person name="Donnadieu C."/>
            <person name="Desvignes T."/>
            <person name="Floi Bucao C."/>
            <person name="Jouanno E."/>
            <person name="Wen M."/>
            <person name="Mejri S."/>
            <person name="Dirks R."/>
            <person name="Jansen H."/>
            <person name="Henkel C."/>
            <person name="Chen W.J."/>
            <person name="Zahm M."/>
            <person name="Cabau C."/>
            <person name="Klopp C."/>
            <person name="Thompson A.W."/>
            <person name="Robinson-Rechavi M."/>
            <person name="Braasch I."/>
            <person name="Lecointre G."/>
            <person name="Bobe J."/>
            <person name="Postlethwait J.H."/>
            <person name="Berthelot C."/>
            <person name="Roest Crollius H."/>
            <person name="Guiguen Y."/>
        </authorList>
    </citation>
    <scope>NUCLEOTIDE SEQUENCE</scope>
    <source>
        <strain evidence="2">WJC10195</strain>
    </source>
</reference>
<dbReference type="EMBL" id="JAINUF010000006">
    <property type="protein sequence ID" value="KAJ8355834.1"/>
    <property type="molecule type" value="Genomic_DNA"/>
</dbReference>
<dbReference type="OrthoDB" id="10042249at2759"/>
<organism evidence="2 3">
    <name type="scientific">Synaphobranchus kaupii</name>
    <name type="common">Kaup's arrowtooth eel</name>
    <dbReference type="NCBI Taxonomy" id="118154"/>
    <lineage>
        <taxon>Eukaryota</taxon>
        <taxon>Metazoa</taxon>
        <taxon>Chordata</taxon>
        <taxon>Craniata</taxon>
        <taxon>Vertebrata</taxon>
        <taxon>Euteleostomi</taxon>
        <taxon>Actinopterygii</taxon>
        <taxon>Neopterygii</taxon>
        <taxon>Teleostei</taxon>
        <taxon>Anguilliformes</taxon>
        <taxon>Synaphobranchidae</taxon>
        <taxon>Synaphobranchus</taxon>
    </lineage>
</organism>
<dbReference type="AlphaFoldDB" id="A0A9Q1FCS8"/>
<comment type="caution">
    <text evidence="2">The sequence shown here is derived from an EMBL/GenBank/DDBJ whole genome shotgun (WGS) entry which is preliminary data.</text>
</comment>
<name>A0A9Q1FCS8_SYNKA</name>
<sequence length="116" mass="13468">MSAEKREARSSSDRTARASSACGYLLRRRRTRRREGERCPCLAEPAARAFPLPGRWHQRPVEQKGRREVGTNTTRPVGAHTALRRQEDTAVKRQRYQEPMKLLGREWAETQNRGLR</sequence>
<feature type="region of interest" description="Disordered" evidence="1">
    <location>
        <begin position="53"/>
        <end position="90"/>
    </location>
</feature>
<dbReference type="Proteomes" id="UP001152622">
    <property type="component" value="Chromosome 6"/>
</dbReference>
<feature type="compositionally biased region" description="Basic and acidic residues" evidence="1">
    <location>
        <begin position="59"/>
        <end position="69"/>
    </location>
</feature>
<feature type="compositionally biased region" description="Basic and acidic residues" evidence="1">
    <location>
        <begin position="1"/>
        <end position="16"/>
    </location>
</feature>
<evidence type="ECO:0000313" key="3">
    <source>
        <dbReference type="Proteomes" id="UP001152622"/>
    </source>
</evidence>